<evidence type="ECO:0000256" key="1">
    <source>
        <dbReference type="ARBA" id="ARBA00022574"/>
    </source>
</evidence>
<dbReference type="SUPFAM" id="SSF50978">
    <property type="entry name" value="WD40 repeat-like"/>
    <property type="match status" value="2"/>
</dbReference>
<dbReference type="PROSITE" id="PS00678">
    <property type="entry name" value="WD_REPEATS_1"/>
    <property type="match status" value="5"/>
</dbReference>
<feature type="repeat" description="WD" evidence="3">
    <location>
        <begin position="929"/>
        <end position="970"/>
    </location>
</feature>
<dbReference type="InterPro" id="IPR002182">
    <property type="entry name" value="NB-ARC"/>
</dbReference>
<protein>
    <submittedName>
        <fullName evidence="6">WD-40 repeat-containing protein</fullName>
    </submittedName>
</protein>
<dbReference type="Gene3D" id="1.10.10.10">
    <property type="entry name" value="Winged helix-like DNA-binding domain superfamily/Winged helix DNA-binding domain"/>
    <property type="match status" value="1"/>
</dbReference>
<keyword evidence="4" id="KW-1133">Transmembrane helix</keyword>
<dbReference type="InterPro" id="IPR036388">
    <property type="entry name" value="WH-like_DNA-bd_sf"/>
</dbReference>
<dbReference type="SMART" id="SM00320">
    <property type="entry name" value="WD40"/>
    <property type="match status" value="14"/>
</dbReference>
<feature type="repeat" description="WD" evidence="3">
    <location>
        <begin position="760"/>
        <end position="801"/>
    </location>
</feature>
<dbReference type="InterPro" id="IPR001680">
    <property type="entry name" value="WD40_rpt"/>
</dbReference>
<dbReference type="InterPro" id="IPR011047">
    <property type="entry name" value="Quinoprotein_ADH-like_sf"/>
</dbReference>
<dbReference type="CDD" id="cd00200">
    <property type="entry name" value="WD40"/>
    <property type="match status" value="2"/>
</dbReference>
<dbReference type="GO" id="GO:0005829">
    <property type="term" value="C:cytosol"/>
    <property type="evidence" value="ECO:0007669"/>
    <property type="project" value="UniProtKB-ARBA"/>
</dbReference>
<evidence type="ECO:0000256" key="4">
    <source>
        <dbReference type="SAM" id="Phobius"/>
    </source>
</evidence>
<dbReference type="AlphaFoldDB" id="A0A1H5YJV3"/>
<dbReference type="Gene3D" id="3.40.50.300">
    <property type="entry name" value="P-loop containing nucleotide triphosphate hydrolases"/>
    <property type="match status" value="1"/>
</dbReference>
<dbReference type="PANTHER" id="PTHR19848:SF8">
    <property type="entry name" value="F-BOX AND WD REPEAT DOMAIN CONTAINING 7"/>
    <property type="match status" value="1"/>
</dbReference>
<sequence>MRGVDRPALAAAVLVAIGAVAEAVASLAENAATGQARWPGPLDLIREHAWWVLGIGLMLALVLGVLAVVRDQRGEAAGGGDPPPPAPPQRPRWVVDRAQAREVADELCRCDSSRSVGITTTAGLHGAGGFGKTTLAETVWADPLVQRRFRGRIYRVTLGLEVRGRAAVAAKVAEATRFITGDTTIFDDPELAGEHLGRLLDVRPDLLLILDDVWTVEQLQPFLAGGARCRRLITTRLPELLPPDARSVLISEMSGAQAQQVLTFGLPGQLPRTTLDGLLRSTGRWPLLLRLANRLVHRRIATGADLAAAGTTVLEQLRRQGPTGLDPEHSVDLNDPRARQTAVRAAVEAGAAPLLPPGGFDRFTELGVFAEDESFPVPLIVALWRATAGLGEERARDLCATLAGLSLITLDPAGGGRVQLHDVFRDFLRSRLGRDRLRAAHEALVNAAALDVPEAEPQPGGRTGPNRAWWRMPDGYLADHLVSHLLAAGRTTDAEVLATDLRWIAWRLDQRAAATPVADLTLVPTPTARQAARELARTTHLLAPTNPPHARAAILRSRLADYGTWRVQSANWRDSNAALYNRWPLPDLPDPAQRLLLPVHVGEVSAMAVSPNGRWFTIGCLNGSVQVWDVAIGCMLRNLTSHAGPVRAVAFSFDSTWLATAGDDRCVRVSDAATGLIQHTLSDFTDPVRAVAVSPDAMWLATDGTDGSVQDAVSGRILRTLAGPVNTVAVSPDSTWLVTGGFDGIVQVWDAATGRIRRTLTGHTGLVHSVVVSPDGTWLATVDDEGIVRIWDAATGHVRHTLTDPTDQMCSVAISPDGTWLATSGILGAVRLWDVATGRIRRTVTNQTGPVYSVVVSPDGTWLATGGVFGAVRVWDAVTNRTSPERTDRIRSVHALATSSPDGGRLATAGEDGAVQIRDADTGRILRTLNGRTGPVGGVAVSPDGAWLVTSGDDGIVRVWDAATGHVRHAFAARVGGVAVSPDGAWLVTSGDDGIVRVWDAATGHVRHAFAARVRGLAVSPDGAWLVTSGDDGIVRVWDAATGRNLRTLNERTSPVGGVAVSPDSTWLVTGSFDGIVRVWDAATGRIRHTLTGHAGPVDAVAISPNGRWLVTVGAADWTVRVWELGSGTPLALMRTEASPRSCCFLPDGRGLAVGGGRGLYGYTFDPG</sequence>
<dbReference type="InterPro" id="IPR018391">
    <property type="entry name" value="PQQ_b-propeller_rpt"/>
</dbReference>
<dbReference type="Gene3D" id="2.130.10.10">
    <property type="entry name" value="YVTN repeat-like/Quinoprotein amine dehydrogenase"/>
    <property type="match status" value="6"/>
</dbReference>
<evidence type="ECO:0000256" key="2">
    <source>
        <dbReference type="ARBA" id="ARBA00022737"/>
    </source>
</evidence>
<organism evidence="6 7">
    <name type="scientific">Actinacidiphila yanglinensis</name>
    <dbReference type="NCBI Taxonomy" id="310779"/>
    <lineage>
        <taxon>Bacteria</taxon>
        <taxon>Bacillati</taxon>
        <taxon>Actinomycetota</taxon>
        <taxon>Actinomycetes</taxon>
        <taxon>Kitasatosporales</taxon>
        <taxon>Streptomycetaceae</taxon>
        <taxon>Actinacidiphila</taxon>
    </lineage>
</organism>
<evidence type="ECO:0000259" key="5">
    <source>
        <dbReference type="Pfam" id="PF00931"/>
    </source>
</evidence>
<feature type="repeat" description="WD" evidence="3">
    <location>
        <begin position="597"/>
        <end position="630"/>
    </location>
</feature>
<dbReference type="InterPro" id="IPR027417">
    <property type="entry name" value="P-loop_NTPase"/>
</dbReference>
<keyword evidence="7" id="KW-1185">Reference proteome</keyword>
<feature type="repeat" description="WD" evidence="3">
    <location>
        <begin position="802"/>
        <end position="843"/>
    </location>
</feature>
<evidence type="ECO:0000313" key="7">
    <source>
        <dbReference type="Proteomes" id="UP000236754"/>
    </source>
</evidence>
<evidence type="ECO:0000256" key="3">
    <source>
        <dbReference type="PROSITE-ProRule" id="PRU00221"/>
    </source>
</evidence>
<dbReference type="InterPro" id="IPR019775">
    <property type="entry name" value="WD40_repeat_CS"/>
</dbReference>
<keyword evidence="1 3" id="KW-0853">WD repeat</keyword>
<feature type="repeat" description="WD" evidence="3">
    <location>
        <begin position="844"/>
        <end position="885"/>
    </location>
</feature>
<feature type="repeat" description="WD" evidence="3">
    <location>
        <begin position="1014"/>
        <end position="1048"/>
    </location>
</feature>
<dbReference type="PRINTS" id="PR00320">
    <property type="entry name" value="GPROTEINBRPT"/>
</dbReference>
<feature type="repeat" description="WD" evidence="3">
    <location>
        <begin position="1049"/>
        <end position="1090"/>
    </location>
</feature>
<dbReference type="InterPro" id="IPR020472">
    <property type="entry name" value="WD40_PAC1"/>
</dbReference>
<dbReference type="SUPFAM" id="SSF52540">
    <property type="entry name" value="P-loop containing nucleoside triphosphate hydrolases"/>
    <property type="match status" value="1"/>
</dbReference>
<feature type="repeat" description="WD" evidence="3">
    <location>
        <begin position="639"/>
        <end position="680"/>
    </location>
</feature>
<dbReference type="InterPro" id="IPR015943">
    <property type="entry name" value="WD40/YVTN_repeat-like_dom_sf"/>
</dbReference>
<dbReference type="SUPFAM" id="SSF50998">
    <property type="entry name" value="Quinoprotein alcohol dehydrogenase-like"/>
    <property type="match status" value="1"/>
</dbReference>
<gene>
    <name evidence="6" type="ORF">SAMN05216223_10413</name>
</gene>
<reference evidence="6 7" key="1">
    <citation type="submission" date="2016-10" db="EMBL/GenBank/DDBJ databases">
        <authorList>
            <person name="de Groot N.N."/>
        </authorList>
    </citation>
    <scope>NUCLEOTIDE SEQUENCE [LARGE SCALE GENOMIC DNA]</scope>
    <source>
        <strain evidence="6 7">CGMCC 4.2023</strain>
    </source>
</reference>
<dbReference type="Pfam" id="PF00400">
    <property type="entry name" value="WD40"/>
    <property type="match status" value="12"/>
</dbReference>
<dbReference type="PROSITE" id="PS50082">
    <property type="entry name" value="WD_REPEATS_2"/>
    <property type="match status" value="11"/>
</dbReference>
<feature type="transmembrane region" description="Helical" evidence="4">
    <location>
        <begin position="49"/>
        <end position="69"/>
    </location>
</feature>
<dbReference type="InterPro" id="IPR036322">
    <property type="entry name" value="WD40_repeat_dom_sf"/>
</dbReference>
<keyword evidence="2" id="KW-0677">Repeat</keyword>
<dbReference type="Proteomes" id="UP000236754">
    <property type="component" value="Unassembled WGS sequence"/>
</dbReference>
<keyword evidence="4" id="KW-0812">Transmembrane</keyword>
<dbReference type="Pfam" id="PF00931">
    <property type="entry name" value="NB-ARC"/>
    <property type="match status" value="1"/>
</dbReference>
<feature type="repeat" description="WD" evidence="3">
    <location>
        <begin position="1091"/>
        <end position="1133"/>
    </location>
</feature>
<feature type="repeat" description="WD" evidence="3">
    <location>
        <begin position="975"/>
        <end position="1009"/>
    </location>
</feature>
<feature type="domain" description="NB-ARC" evidence="5">
    <location>
        <begin position="102"/>
        <end position="239"/>
    </location>
</feature>
<proteinExistence type="predicted"/>
<dbReference type="PANTHER" id="PTHR19848">
    <property type="entry name" value="WD40 REPEAT PROTEIN"/>
    <property type="match status" value="1"/>
</dbReference>
<dbReference type="SMART" id="SM00564">
    <property type="entry name" value="PQQ"/>
    <property type="match status" value="6"/>
</dbReference>
<dbReference type="PROSITE" id="PS50294">
    <property type="entry name" value="WD_REPEATS_REGION"/>
    <property type="match status" value="9"/>
</dbReference>
<evidence type="ECO:0000313" key="6">
    <source>
        <dbReference type="EMBL" id="SEG24264.1"/>
    </source>
</evidence>
<keyword evidence="4" id="KW-0472">Membrane</keyword>
<dbReference type="GO" id="GO:0043531">
    <property type="term" value="F:ADP binding"/>
    <property type="evidence" value="ECO:0007669"/>
    <property type="project" value="InterPro"/>
</dbReference>
<accession>A0A1H5YJV3</accession>
<dbReference type="EMBL" id="FNVU01000004">
    <property type="protein sequence ID" value="SEG24264.1"/>
    <property type="molecule type" value="Genomic_DNA"/>
</dbReference>
<feature type="repeat" description="WD" evidence="3">
    <location>
        <begin position="718"/>
        <end position="759"/>
    </location>
</feature>
<name>A0A1H5YJV3_9ACTN</name>